<comment type="caution">
    <text evidence="2">The sequence shown here is derived from an EMBL/GenBank/DDBJ whole genome shotgun (WGS) entry which is preliminary data.</text>
</comment>
<keyword evidence="3" id="KW-1185">Reference proteome</keyword>
<evidence type="ECO:0000313" key="3">
    <source>
        <dbReference type="Proteomes" id="UP000187455"/>
    </source>
</evidence>
<proteinExistence type="predicted"/>
<keyword evidence="1" id="KW-1133">Transmembrane helix</keyword>
<gene>
    <name evidence="2" type="ORF">AYI68_g7837</name>
</gene>
<name>A0A1R0GML2_9FUNG</name>
<dbReference type="Pfam" id="PF21203">
    <property type="entry name" value="ECM10"/>
    <property type="match status" value="1"/>
</dbReference>
<protein>
    <submittedName>
        <fullName evidence="2">Uncharacterized protein</fullName>
    </submittedName>
</protein>
<dbReference type="Proteomes" id="UP000187455">
    <property type="component" value="Unassembled WGS sequence"/>
</dbReference>
<dbReference type="OrthoDB" id="1894652at2759"/>
<dbReference type="STRING" id="133383.A0A1R0GML2"/>
<feature type="transmembrane region" description="Helical" evidence="1">
    <location>
        <begin position="304"/>
        <end position="326"/>
    </location>
</feature>
<evidence type="ECO:0000313" key="2">
    <source>
        <dbReference type="EMBL" id="OLY78116.1"/>
    </source>
</evidence>
<keyword evidence="1" id="KW-0472">Membrane</keyword>
<evidence type="ECO:0000256" key="1">
    <source>
        <dbReference type="SAM" id="Phobius"/>
    </source>
</evidence>
<reference evidence="2 3" key="1">
    <citation type="journal article" date="2016" name="Mol. Biol. Evol.">
        <title>Genome-Wide Survey of Gut Fungi (Harpellales) Reveals the First Horizontally Transferred Ubiquitin Gene from a Mosquito Host.</title>
        <authorList>
            <person name="Wang Y."/>
            <person name="White M.M."/>
            <person name="Kvist S."/>
            <person name="Moncalvo J.M."/>
        </authorList>
    </citation>
    <scope>NUCLEOTIDE SEQUENCE [LARGE SCALE GENOMIC DNA]</scope>
    <source>
        <strain evidence="2 3">ALG-7-W6</strain>
    </source>
</reference>
<keyword evidence="1" id="KW-0812">Transmembrane</keyword>
<accession>A0A1R0GML2</accession>
<organism evidence="2 3">
    <name type="scientific">Smittium mucronatum</name>
    <dbReference type="NCBI Taxonomy" id="133383"/>
    <lineage>
        <taxon>Eukaryota</taxon>
        <taxon>Fungi</taxon>
        <taxon>Fungi incertae sedis</taxon>
        <taxon>Zoopagomycota</taxon>
        <taxon>Kickxellomycotina</taxon>
        <taxon>Harpellomycetes</taxon>
        <taxon>Harpellales</taxon>
        <taxon>Legeriomycetaceae</taxon>
        <taxon>Smittium</taxon>
    </lineage>
</organism>
<dbReference type="EMBL" id="LSSL01007190">
    <property type="protein sequence ID" value="OLY78116.1"/>
    <property type="molecule type" value="Genomic_DNA"/>
</dbReference>
<dbReference type="AlphaFoldDB" id="A0A1R0GML2"/>
<feature type="transmembrane region" description="Helical" evidence="1">
    <location>
        <begin position="480"/>
        <end position="498"/>
    </location>
</feature>
<sequence length="504" mass="55037">MDSFIEKFVAEIKRCGDFDELRSSLLTSFDSCGVWDDLQVTIKNQILTDPEFSLSLSNKVDKSIGTLATTKIVETKGIVEFAPEPIVVSEDPIPEYLFIENLVVGIVPKETNKEGIEEVIQASIEPKDKQLVLVVLQITNIDPVHRKVKAKHLFNRSGTGNASSLNESNGLDTVNSTSASVSASVSDAETTLPFESVFRLIGHKTLAPGESIFAINRPQSLPSPAPVLAPTVVAISRDLSQKISPGDEEIMTNHKHAPFAQSSVCGDFLKATVSQINADSALARIQPANNDHSSAAPHSQLLELTLTLLVYLLLAPVAIASQLYIYRYAEAPANTFRLDSVASYDLATNAIQVSKSVNEQASNYELKNQASPLSDLYTLIVTNDDGLSQRVSVPKHRIQHPLVSEQLGLLFNENGKLINVDYAAEPQSSSEPLVGQIQPKFETTVVLNSPRSGKIPRRFKPVAIDTSTGKIVVDEKKGFIAQYWYIIVPVLLLLFFSSSDEPKQ</sequence>